<dbReference type="InterPro" id="IPR051405">
    <property type="entry name" value="phD/YefM_antitoxin"/>
</dbReference>
<gene>
    <name evidence="3" type="ORF">A6A05_06615</name>
</gene>
<comment type="similarity">
    <text evidence="1 2">Belongs to the phD/YefM antitoxin family.</text>
</comment>
<dbReference type="PANTHER" id="PTHR33713:SF6">
    <property type="entry name" value="ANTITOXIN YEFM"/>
    <property type="match status" value="1"/>
</dbReference>
<dbReference type="STRING" id="1437059.A6A05_06615"/>
<comment type="caution">
    <text evidence="3">The sequence shown here is derived from an EMBL/GenBank/DDBJ whole genome shotgun (WGS) entry which is preliminary data.</text>
</comment>
<dbReference type="AlphaFoldDB" id="A0A178MZ48"/>
<accession>A0A178MZ48</accession>
<sequence>MDSCSYTDLRSHLRERLDEVHASRAPLLVTRQNAPSAVLLDKDEYDSIMETLHLLRGPANATRLLDSIAQAEAGQLATGALIEP</sequence>
<evidence type="ECO:0000313" key="4">
    <source>
        <dbReference type="Proteomes" id="UP000078543"/>
    </source>
</evidence>
<dbReference type="EMBL" id="LWQU01000043">
    <property type="protein sequence ID" value="OAN63216.1"/>
    <property type="molecule type" value="Genomic_DNA"/>
</dbReference>
<dbReference type="PANTHER" id="PTHR33713">
    <property type="entry name" value="ANTITOXIN YAFN-RELATED"/>
    <property type="match status" value="1"/>
</dbReference>
<evidence type="ECO:0000256" key="1">
    <source>
        <dbReference type="ARBA" id="ARBA00009981"/>
    </source>
</evidence>
<dbReference type="NCBIfam" id="TIGR01552">
    <property type="entry name" value="phd_fam"/>
    <property type="match status" value="1"/>
</dbReference>
<reference evidence="3 4" key="1">
    <citation type="submission" date="2016-04" db="EMBL/GenBank/DDBJ databases">
        <title>Draft genome sequence of freshwater magnetotactic bacteria Magnetospirillum marisnigri SP-1 and Magnetospirillum moscoviense BB-1.</title>
        <authorList>
            <person name="Koziaeva V."/>
            <person name="Dziuba M.V."/>
            <person name="Ivanov T.M."/>
            <person name="Kuznetsov B."/>
            <person name="Grouzdev D.S."/>
        </authorList>
    </citation>
    <scope>NUCLEOTIDE SEQUENCE [LARGE SCALE GENOMIC DNA]</scope>
    <source>
        <strain evidence="3 4">BB-1</strain>
    </source>
</reference>
<dbReference type="OrthoDB" id="9802003at2"/>
<dbReference type="Gene3D" id="6.10.250.330">
    <property type="match status" value="1"/>
</dbReference>
<keyword evidence="4" id="KW-1185">Reference proteome</keyword>
<evidence type="ECO:0000256" key="2">
    <source>
        <dbReference type="RuleBase" id="RU362080"/>
    </source>
</evidence>
<evidence type="ECO:0000313" key="3">
    <source>
        <dbReference type="EMBL" id="OAN63216.1"/>
    </source>
</evidence>
<dbReference type="Gene3D" id="3.40.1620.10">
    <property type="entry name" value="YefM-like domain"/>
    <property type="match status" value="1"/>
</dbReference>
<organism evidence="3 4">
    <name type="scientific">Magnetospirillum moscoviense</name>
    <dbReference type="NCBI Taxonomy" id="1437059"/>
    <lineage>
        <taxon>Bacteria</taxon>
        <taxon>Pseudomonadati</taxon>
        <taxon>Pseudomonadota</taxon>
        <taxon>Alphaproteobacteria</taxon>
        <taxon>Rhodospirillales</taxon>
        <taxon>Rhodospirillaceae</taxon>
        <taxon>Magnetospirillum</taxon>
    </lineage>
</organism>
<dbReference type="Proteomes" id="UP000078543">
    <property type="component" value="Unassembled WGS sequence"/>
</dbReference>
<comment type="function">
    <text evidence="2">Antitoxin component of a type II toxin-antitoxin (TA) system.</text>
</comment>
<dbReference type="Pfam" id="PF02604">
    <property type="entry name" value="PhdYeFM_antitox"/>
    <property type="match status" value="1"/>
</dbReference>
<protein>
    <recommendedName>
        <fullName evidence="2">Antitoxin</fullName>
    </recommendedName>
</protein>
<dbReference type="RefSeq" id="WP_068497129.1">
    <property type="nucleotide sequence ID" value="NZ_LWQU01000043.1"/>
</dbReference>
<name>A0A178MZ48_9PROT</name>
<dbReference type="SUPFAM" id="SSF143120">
    <property type="entry name" value="YefM-like"/>
    <property type="match status" value="1"/>
</dbReference>
<dbReference type="InterPro" id="IPR006442">
    <property type="entry name" value="Antitoxin_Phd/YefM"/>
</dbReference>
<dbReference type="InterPro" id="IPR036165">
    <property type="entry name" value="YefM-like_sf"/>
</dbReference>
<proteinExistence type="inferred from homology"/>